<dbReference type="InterPro" id="IPR020904">
    <property type="entry name" value="Sc_DH/Rdtase_CS"/>
</dbReference>
<dbReference type="EC" id="1.1.1.36" evidence="5"/>
<dbReference type="PANTHER" id="PTHR42879">
    <property type="entry name" value="3-OXOACYL-(ACYL-CARRIER-PROTEIN) REDUCTASE"/>
    <property type="match status" value="1"/>
</dbReference>
<feature type="domain" description="Ketoreductase" evidence="4">
    <location>
        <begin position="3"/>
        <end position="182"/>
    </location>
</feature>
<dbReference type="GO" id="GO:0005737">
    <property type="term" value="C:cytoplasm"/>
    <property type="evidence" value="ECO:0007669"/>
    <property type="project" value="InterPro"/>
</dbReference>
<dbReference type="GO" id="GO:0018454">
    <property type="term" value="F:acetoacetyl-CoA reductase activity"/>
    <property type="evidence" value="ECO:0007669"/>
    <property type="project" value="UniProtKB-EC"/>
</dbReference>
<gene>
    <name evidence="5" type="primary">phbB_2</name>
    <name evidence="5" type="ORF">WG78_17105</name>
</gene>
<dbReference type="SMART" id="SM00822">
    <property type="entry name" value="PKS_KR"/>
    <property type="match status" value="1"/>
</dbReference>
<name>A0A0N0XID3_9NEIS</name>
<dbReference type="PRINTS" id="PR00080">
    <property type="entry name" value="SDRFAMILY"/>
</dbReference>
<comment type="caution">
    <text evidence="5">The sequence shown here is derived from an EMBL/GenBank/DDBJ whole genome shotgun (WGS) entry which is preliminary data.</text>
</comment>
<organism evidence="5 6">
    <name type="scientific">Amantichitinum ursilacus</name>
    <dbReference type="NCBI Taxonomy" id="857265"/>
    <lineage>
        <taxon>Bacteria</taxon>
        <taxon>Pseudomonadati</taxon>
        <taxon>Pseudomonadota</taxon>
        <taxon>Betaproteobacteria</taxon>
        <taxon>Neisseriales</taxon>
        <taxon>Chitinibacteraceae</taxon>
        <taxon>Amantichitinum</taxon>
    </lineage>
</organism>
<comment type="similarity">
    <text evidence="1 3">Belongs to the short-chain dehydrogenases/reductases (SDR) family.</text>
</comment>
<dbReference type="FunFam" id="3.40.50.720:FF:000173">
    <property type="entry name" value="3-oxoacyl-[acyl-carrier protein] reductase"/>
    <property type="match status" value="1"/>
</dbReference>
<dbReference type="AlphaFoldDB" id="A0A0N0XID3"/>
<dbReference type="PROSITE" id="PS00061">
    <property type="entry name" value="ADH_SHORT"/>
    <property type="match status" value="1"/>
</dbReference>
<evidence type="ECO:0000313" key="5">
    <source>
        <dbReference type="EMBL" id="KPC50544.1"/>
    </source>
</evidence>
<keyword evidence="2 5" id="KW-0560">Oxidoreductase</keyword>
<reference evidence="5 6" key="1">
    <citation type="submission" date="2015-07" db="EMBL/GenBank/DDBJ databases">
        <title>Draft genome sequence of the Amantichitinum ursilacus IGB-41, a new chitin-degrading bacterium.</title>
        <authorList>
            <person name="Kirstahler P."/>
            <person name="Guenther M."/>
            <person name="Grumaz C."/>
            <person name="Rupp S."/>
            <person name="Zibek S."/>
            <person name="Sohn K."/>
        </authorList>
    </citation>
    <scope>NUCLEOTIDE SEQUENCE [LARGE SCALE GENOMIC DNA]</scope>
    <source>
        <strain evidence="5 6">IGB-41</strain>
    </source>
</reference>
<dbReference type="Proteomes" id="UP000037939">
    <property type="component" value="Unassembled WGS sequence"/>
</dbReference>
<evidence type="ECO:0000256" key="3">
    <source>
        <dbReference type="RuleBase" id="RU000363"/>
    </source>
</evidence>
<dbReference type="RefSeq" id="WP_053939027.1">
    <property type="nucleotide sequence ID" value="NZ_LAQT01000028.1"/>
</dbReference>
<proteinExistence type="inferred from homology"/>
<dbReference type="STRING" id="857265.WG78_17105"/>
<accession>A0A0N0XID3</accession>
<dbReference type="NCBIfam" id="NF009466">
    <property type="entry name" value="PRK12826.1-2"/>
    <property type="match status" value="1"/>
</dbReference>
<dbReference type="NCBIfam" id="TIGR01829">
    <property type="entry name" value="AcAcCoA_reduct"/>
    <property type="match status" value="1"/>
</dbReference>
<keyword evidence="6" id="KW-1185">Reference proteome</keyword>
<dbReference type="NCBIfam" id="NF009464">
    <property type="entry name" value="PRK12824.1"/>
    <property type="match status" value="1"/>
</dbReference>
<evidence type="ECO:0000256" key="1">
    <source>
        <dbReference type="ARBA" id="ARBA00006484"/>
    </source>
</evidence>
<dbReference type="GO" id="GO:0032787">
    <property type="term" value="P:monocarboxylic acid metabolic process"/>
    <property type="evidence" value="ECO:0007669"/>
    <property type="project" value="UniProtKB-ARBA"/>
</dbReference>
<dbReference type="GO" id="GO:0042619">
    <property type="term" value="P:poly-hydroxybutyrate biosynthetic process"/>
    <property type="evidence" value="ECO:0007669"/>
    <property type="project" value="InterPro"/>
</dbReference>
<dbReference type="Gene3D" id="3.40.50.720">
    <property type="entry name" value="NAD(P)-binding Rossmann-like Domain"/>
    <property type="match status" value="1"/>
</dbReference>
<dbReference type="SUPFAM" id="SSF51735">
    <property type="entry name" value="NAD(P)-binding Rossmann-fold domains"/>
    <property type="match status" value="1"/>
</dbReference>
<dbReference type="EMBL" id="LAQT01000028">
    <property type="protein sequence ID" value="KPC50544.1"/>
    <property type="molecule type" value="Genomic_DNA"/>
</dbReference>
<dbReference type="InterPro" id="IPR002347">
    <property type="entry name" value="SDR_fam"/>
</dbReference>
<dbReference type="PATRIC" id="fig|857265.3.peg.3507"/>
<dbReference type="CDD" id="cd05333">
    <property type="entry name" value="BKR_SDR_c"/>
    <property type="match status" value="1"/>
</dbReference>
<evidence type="ECO:0000256" key="2">
    <source>
        <dbReference type="ARBA" id="ARBA00023002"/>
    </source>
</evidence>
<protein>
    <submittedName>
        <fullName evidence="5">Acetoacetyl-CoA reductase</fullName>
        <ecNumber evidence="5">1.1.1.36</ecNumber>
    </submittedName>
</protein>
<dbReference type="Pfam" id="PF00106">
    <property type="entry name" value="adh_short"/>
    <property type="match status" value="1"/>
</dbReference>
<dbReference type="OrthoDB" id="9802564at2"/>
<evidence type="ECO:0000259" key="4">
    <source>
        <dbReference type="SMART" id="SM00822"/>
    </source>
</evidence>
<dbReference type="InterPro" id="IPR011283">
    <property type="entry name" value="Acetoacetyl-CoA_reductase"/>
</dbReference>
<dbReference type="InterPro" id="IPR036291">
    <property type="entry name" value="NAD(P)-bd_dom_sf"/>
</dbReference>
<dbReference type="InterPro" id="IPR050259">
    <property type="entry name" value="SDR"/>
</dbReference>
<dbReference type="PANTHER" id="PTHR42879:SF2">
    <property type="entry name" value="3-OXOACYL-[ACYL-CARRIER-PROTEIN] REDUCTASE FABG"/>
    <property type="match status" value="1"/>
</dbReference>
<dbReference type="InterPro" id="IPR057326">
    <property type="entry name" value="KR_dom"/>
</dbReference>
<evidence type="ECO:0000313" key="6">
    <source>
        <dbReference type="Proteomes" id="UP000037939"/>
    </source>
</evidence>
<sequence>MTRLALVTGGMGGIGTAICRQLADAGYQVATTYSRTGRQEQWLADATAAGYAFHAFECNVADYASCSAMAAALREKLGEVDILVNNAGITRDATFRKLSQPDWDAVMGTNLDSLFNVSKQFVDSMSERGWGRVINISSINGQKGQFGQTNYSAAKAGMHGFTMALAQEVARKGVTVNTISPGYIATEMVMAVPVEIRERIVGQIPVGRLGKPEEVASLIVWLASEMAGFVTGANIAINGGQHTG</sequence>
<dbReference type="PRINTS" id="PR00081">
    <property type="entry name" value="GDHRDH"/>
</dbReference>